<comment type="similarity">
    <text evidence="2">Belongs to the glutamate-gated ion channel (TC 1.A.10.1) family.</text>
</comment>
<protein>
    <submittedName>
        <fullName evidence="17">Glutamate receptor</fullName>
    </submittedName>
</protein>
<evidence type="ECO:0000256" key="5">
    <source>
        <dbReference type="ARBA" id="ARBA00022692"/>
    </source>
</evidence>
<dbReference type="PRINTS" id="PR00177">
    <property type="entry name" value="NMDARECEPTOR"/>
</dbReference>
<keyword evidence="9 17" id="KW-0675">Receptor</keyword>
<dbReference type="SUPFAM" id="SSF53850">
    <property type="entry name" value="Periplasmic binding protein-like II"/>
    <property type="match status" value="1"/>
</dbReference>
<evidence type="ECO:0000256" key="11">
    <source>
        <dbReference type="ARBA" id="ARBA00023286"/>
    </source>
</evidence>
<dbReference type="SUPFAM" id="SSF81324">
    <property type="entry name" value="Voltage-gated potassium channels"/>
    <property type="match status" value="1"/>
</dbReference>
<keyword evidence="7" id="KW-0406">Ion transport</keyword>
<evidence type="ECO:0000256" key="7">
    <source>
        <dbReference type="ARBA" id="ARBA00023065"/>
    </source>
</evidence>
<dbReference type="Gene3D" id="3.40.190.10">
    <property type="entry name" value="Periplasmic binding protein-like II"/>
    <property type="match status" value="2"/>
</dbReference>
<evidence type="ECO:0000256" key="14">
    <source>
        <dbReference type="SAM" id="Phobius"/>
    </source>
</evidence>
<evidence type="ECO:0000259" key="15">
    <source>
        <dbReference type="SMART" id="SM00079"/>
    </source>
</evidence>
<gene>
    <name evidence="17" type="ORF">NTJ_00231</name>
</gene>
<dbReference type="InterPro" id="IPR001508">
    <property type="entry name" value="Iono_Glu_rcpt_met"/>
</dbReference>
<evidence type="ECO:0000256" key="4">
    <source>
        <dbReference type="ARBA" id="ARBA00022475"/>
    </source>
</evidence>
<evidence type="ECO:0000256" key="6">
    <source>
        <dbReference type="ARBA" id="ARBA00022989"/>
    </source>
</evidence>
<feature type="domain" description="Ionotropic glutamate receptor L-glutamate and glycine-binding" evidence="16">
    <location>
        <begin position="424"/>
        <end position="492"/>
    </location>
</feature>
<dbReference type="SMART" id="SM00918">
    <property type="entry name" value="Lig_chan-Glu_bd"/>
    <property type="match status" value="1"/>
</dbReference>
<dbReference type="Gene3D" id="1.10.287.70">
    <property type="match status" value="1"/>
</dbReference>
<evidence type="ECO:0000256" key="12">
    <source>
        <dbReference type="ARBA" id="ARBA00023303"/>
    </source>
</evidence>
<dbReference type="SMART" id="SM00079">
    <property type="entry name" value="PBPe"/>
    <property type="match status" value="1"/>
</dbReference>
<evidence type="ECO:0000256" key="2">
    <source>
        <dbReference type="ARBA" id="ARBA00008685"/>
    </source>
</evidence>
<feature type="region of interest" description="Disordered" evidence="13">
    <location>
        <begin position="43"/>
        <end position="91"/>
    </location>
</feature>
<keyword evidence="4" id="KW-1003">Cell membrane</keyword>
<evidence type="ECO:0000256" key="3">
    <source>
        <dbReference type="ARBA" id="ARBA00022448"/>
    </source>
</evidence>
<organism evidence="17 18">
    <name type="scientific">Nesidiocoris tenuis</name>
    <dbReference type="NCBI Taxonomy" id="355587"/>
    <lineage>
        <taxon>Eukaryota</taxon>
        <taxon>Metazoa</taxon>
        <taxon>Ecdysozoa</taxon>
        <taxon>Arthropoda</taxon>
        <taxon>Hexapoda</taxon>
        <taxon>Insecta</taxon>
        <taxon>Pterygota</taxon>
        <taxon>Neoptera</taxon>
        <taxon>Paraneoptera</taxon>
        <taxon>Hemiptera</taxon>
        <taxon>Heteroptera</taxon>
        <taxon>Panheteroptera</taxon>
        <taxon>Cimicomorpha</taxon>
        <taxon>Miridae</taxon>
        <taxon>Dicyphina</taxon>
        <taxon>Nesidiocoris</taxon>
    </lineage>
</organism>
<evidence type="ECO:0000256" key="10">
    <source>
        <dbReference type="ARBA" id="ARBA00023180"/>
    </source>
</evidence>
<evidence type="ECO:0000313" key="18">
    <source>
        <dbReference type="Proteomes" id="UP001307889"/>
    </source>
</evidence>
<keyword evidence="8 14" id="KW-0472">Membrane</keyword>
<dbReference type="Proteomes" id="UP001307889">
    <property type="component" value="Chromosome 1"/>
</dbReference>
<dbReference type="CDD" id="cd13717">
    <property type="entry name" value="PBP2_iGluR_putative"/>
    <property type="match status" value="1"/>
</dbReference>
<keyword evidence="11" id="KW-1071">Ligand-gated ion channel</keyword>
<name>A0ABN7A5T6_9HEMI</name>
<reference evidence="17 18" key="1">
    <citation type="submission" date="2023-09" db="EMBL/GenBank/DDBJ databases">
        <title>Nesidiocoris tenuis whole genome shotgun sequence.</title>
        <authorList>
            <person name="Shibata T."/>
            <person name="Shimoda M."/>
            <person name="Kobayashi T."/>
            <person name="Uehara T."/>
        </authorList>
    </citation>
    <scope>NUCLEOTIDE SEQUENCE [LARGE SCALE GENOMIC DNA]</scope>
    <source>
        <strain evidence="17 18">Japan</strain>
    </source>
</reference>
<keyword evidence="18" id="KW-1185">Reference proteome</keyword>
<proteinExistence type="inferred from homology"/>
<evidence type="ECO:0000256" key="8">
    <source>
        <dbReference type="ARBA" id="ARBA00023136"/>
    </source>
</evidence>
<dbReference type="InterPro" id="IPR015683">
    <property type="entry name" value="Ionotropic_Glu_rcpt"/>
</dbReference>
<keyword evidence="3" id="KW-0813">Transport</keyword>
<evidence type="ECO:0000256" key="9">
    <source>
        <dbReference type="ARBA" id="ARBA00023170"/>
    </source>
</evidence>
<feature type="compositionally biased region" description="Basic residues" evidence="13">
    <location>
        <begin position="79"/>
        <end position="91"/>
    </location>
</feature>
<feature type="transmembrane region" description="Helical" evidence="14">
    <location>
        <begin position="548"/>
        <end position="566"/>
    </location>
</feature>
<feature type="compositionally biased region" description="Basic and acidic residues" evidence="13">
    <location>
        <begin position="43"/>
        <end position="59"/>
    </location>
</feature>
<evidence type="ECO:0000256" key="13">
    <source>
        <dbReference type="SAM" id="MobiDB-lite"/>
    </source>
</evidence>
<evidence type="ECO:0000256" key="1">
    <source>
        <dbReference type="ARBA" id="ARBA00004651"/>
    </source>
</evidence>
<dbReference type="PANTHER" id="PTHR18966">
    <property type="entry name" value="IONOTROPIC GLUTAMATE RECEPTOR"/>
    <property type="match status" value="1"/>
</dbReference>
<keyword evidence="6 14" id="KW-1133">Transmembrane helix</keyword>
<evidence type="ECO:0000313" key="17">
    <source>
        <dbReference type="EMBL" id="BES87425.1"/>
    </source>
</evidence>
<accession>A0ABN7A5T6</accession>
<keyword evidence="5 14" id="KW-0812">Transmembrane</keyword>
<dbReference type="InterPro" id="IPR019594">
    <property type="entry name" value="Glu/Gly-bd"/>
</dbReference>
<dbReference type="Pfam" id="PF00060">
    <property type="entry name" value="Lig_chan"/>
    <property type="match status" value="1"/>
</dbReference>
<dbReference type="EMBL" id="AP028909">
    <property type="protein sequence ID" value="BES87425.1"/>
    <property type="molecule type" value="Genomic_DNA"/>
</dbReference>
<dbReference type="InterPro" id="IPR001320">
    <property type="entry name" value="Iontro_rcpt_C"/>
</dbReference>
<keyword evidence="12" id="KW-0407">Ion channel</keyword>
<comment type="subcellular location">
    <subcellularLocation>
        <location evidence="1">Cell membrane</location>
        <topology evidence="1">Multi-pass membrane protein</topology>
    </subcellularLocation>
</comment>
<sequence>MVRYLRGIFTGNRYHQGLESQNWNNRHGHGGNVDSYRETHCKGDQFKENRSKSRKDETGSKTGFHKNGKSGETFGDKAKVKKLTKHKAGGGKKKKKLSKVVVVVDSDEHAWKNVKSTTFDQILMKVRREDSNMTQTELCSVMSQGVWGVVDLTSIGLEEMKTLCDTWGLAYVRVELGITPYLRAADKSLTSLRKAPDAALIFQSEEQLDQSLYYLIRESTLRVILLNGLTEKGVERLKTMRPTPNYFIIFGDTPAISEIFGTAVDNKLVRYDDRWILVFLDSEHAGFDRKRFVKNTVLMTRIENKEQPANMAQGISDALEEAAKVGNFEMSTVTVDCEGTPSDPKNSTVFREDLSKVVIEKPWLDYDLESSALDFHMEFEMTRENNLGEKSPLGTWNSKTGFAQADNVKKVPRFFRVATAFMVPFAYPSIDPNTGRPKLDDEGNEIWEGYCIDLINKLAEDMEFDYELTTLYEYGRRQPNGSWSGLVGELATGRVDIVVAALTMTSEREEVIDFVAPYFEQTGFSIVIRKPLRKTSLFKFMTVLRVEVWFSILAALCLTAFMIWFLDKYSPYSARNNKEKYQYPTREFSLRESFWFAVTSFTPQGGGEAPKSLSARTLVAAYWLFVVLMLATFTANLAAFLTVERMQSPVQSLQQLARQSRINYSVVQDSDAHNYFRNMKFAEETLYRVWKEITLNASANQSQFRVWDYPIKEQYGHILISMEKTGTVKSVDDGFRMVDENEDAEFALIHDALEIKYHVYRNCNLTEIGEPFAEQPYSIAVQQGSHLNEEISRRILDLQKDRYFEFLSGKYWNSTAKRNCDSSDEDEGITLESLGGVFIATLFGLVLAMITLGIEILYEKKAKRNVIKVKGDKKEKNKMALANTFFNDDKLFTREFGHDFPKKPSTIIGPSKPDISFIKVFPRDQLY</sequence>
<evidence type="ECO:0000259" key="16">
    <source>
        <dbReference type="SMART" id="SM00918"/>
    </source>
</evidence>
<feature type="region of interest" description="Disordered" evidence="13">
    <location>
        <begin position="19"/>
        <end position="38"/>
    </location>
</feature>
<feature type="transmembrane region" description="Helical" evidence="14">
    <location>
        <begin position="834"/>
        <end position="858"/>
    </location>
</feature>
<feature type="transmembrane region" description="Helical" evidence="14">
    <location>
        <begin position="620"/>
        <end position="643"/>
    </location>
</feature>
<keyword evidence="10" id="KW-0325">Glycoprotein</keyword>
<feature type="domain" description="Ionotropic glutamate receptor C-terminal" evidence="15">
    <location>
        <begin position="422"/>
        <end position="814"/>
    </location>
</feature>
<dbReference type="Pfam" id="PF10613">
    <property type="entry name" value="Lig_chan-Glu_bd"/>
    <property type="match status" value="1"/>
</dbReference>